<sequence>MVLLSTSGPLGRFIELPVPITIGIRSLIALSLLFFYCRVKGISFGLSSKDRMPVLISGVLMGVHWLAYFVALQKSNVAIGMLSLFTYPVITAFLEPLFLKTRFQKMHLLLGVLVLFGIYFLVPDFSFENTYTVAIGFGVFSALCYAARNLILKKQVDTYPGSVLMVYQMGVICLMLTPAFFYYDLEAIPSQWSGLLGLAVVTTVFGHTMFVNCFKYFSITTISILSSVQPVYGILIGALVLSEIPAWSTVLGGCLILTSVIVESVRSYR</sequence>
<gene>
    <name evidence="3" type="ORF">D9O36_05340</name>
</gene>
<evidence type="ECO:0000256" key="1">
    <source>
        <dbReference type="SAM" id="Phobius"/>
    </source>
</evidence>
<dbReference type="InterPro" id="IPR000620">
    <property type="entry name" value="EamA_dom"/>
</dbReference>
<dbReference type="PANTHER" id="PTHR22911">
    <property type="entry name" value="ACYL-MALONYL CONDENSING ENZYME-RELATED"/>
    <property type="match status" value="1"/>
</dbReference>
<dbReference type="GO" id="GO:0016020">
    <property type="term" value="C:membrane"/>
    <property type="evidence" value="ECO:0007669"/>
    <property type="project" value="InterPro"/>
</dbReference>
<feature type="transmembrane region" description="Helical" evidence="1">
    <location>
        <begin position="246"/>
        <end position="265"/>
    </location>
</feature>
<dbReference type="Proteomes" id="UP000540519">
    <property type="component" value="Unassembled WGS sequence"/>
</dbReference>
<feature type="transmembrane region" description="Helical" evidence="1">
    <location>
        <begin position="163"/>
        <end position="183"/>
    </location>
</feature>
<protein>
    <submittedName>
        <fullName evidence="3">DMT family transporter</fullName>
    </submittedName>
</protein>
<evidence type="ECO:0000313" key="3">
    <source>
        <dbReference type="EMBL" id="MUH35257.1"/>
    </source>
</evidence>
<evidence type="ECO:0000313" key="4">
    <source>
        <dbReference type="Proteomes" id="UP000540519"/>
    </source>
</evidence>
<feature type="transmembrane region" description="Helical" evidence="1">
    <location>
        <begin position="77"/>
        <end position="94"/>
    </location>
</feature>
<accession>A0A7X2ZRW4</accession>
<feature type="transmembrane region" description="Helical" evidence="1">
    <location>
        <begin position="221"/>
        <end position="240"/>
    </location>
</feature>
<name>A0A7X2ZRW4_9FLAO</name>
<dbReference type="SUPFAM" id="SSF103481">
    <property type="entry name" value="Multidrug resistance efflux transporter EmrE"/>
    <property type="match status" value="2"/>
</dbReference>
<dbReference type="AlphaFoldDB" id="A0A7X2ZRW4"/>
<dbReference type="PANTHER" id="PTHR22911:SF79">
    <property type="entry name" value="MOBA-LIKE NTP TRANSFERASE DOMAIN-CONTAINING PROTEIN"/>
    <property type="match status" value="1"/>
</dbReference>
<evidence type="ECO:0000259" key="2">
    <source>
        <dbReference type="Pfam" id="PF00892"/>
    </source>
</evidence>
<dbReference type="EMBL" id="RCNR01000007">
    <property type="protein sequence ID" value="MUH35257.1"/>
    <property type="molecule type" value="Genomic_DNA"/>
</dbReference>
<feature type="transmembrane region" description="Helical" evidence="1">
    <location>
        <begin position="51"/>
        <end position="71"/>
    </location>
</feature>
<keyword evidence="4" id="KW-1185">Reference proteome</keyword>
<dbReference type="OrthoDB" id="9150437at2"/>
<keyword evidence="1" id="KW-0812">Transmembrane</keyword>
<keyword evidence="1" id="KW-0472">Membrane</keyword>
<dbReference type="RefSeq" id="WP_155599130.1">
    <property type="nucleotide sequence ID" value="NZ_RCNR01000007.1"/>
</dbReference>
<feature type="domain" description="EamA" evidence="2">
    <location>
        <begin position="4"/>
        <end position="121"/>
    </location>
</feature>
<feature type="transmembrane region" description="Helical" evidence="1">
    <location>
        <begin position="195"/>
        <end position="214"/>
    </location>
</feature>
<comment type="caution">
    <text evidence="3">The sequence shown here is derived from an EMBL/GenBank/DDBJ whole genome shotgun (WGS) entry which is preliminary data.</text>
</comment>
<keyword evidence="1" id="KW-1133">Transmembrane helix</keyword>
<proteinExistence type="predicted"/>
<dbReference type="InterPro" id="IPR037185">
    <property type="entry name" value="EmrE-like"/>
</dbReference>
<organism evidence="3 4">
    <name type="scientific">Zobellia amurskyensis</name>
    <dbReference type="NCBI Taxonomy" id="248905"/>
    <lineage>
        <taxon>Bacteria</taxon>
        <taxon>Pseudomonadati</taxon>
        <taxon>Bacteroidota</taxon>
        <taxon>Flavobacteriia</taxon>
        <taxon>Flavobacteriales</taxon>
        <taxon>Flavobacteriaceae</taxon>
        <taxon>Zobellia</taxon>
    </lineage>
</organism>
<dbReference type="Pfam" id="PF00892">
    <property type="entry name" value="EamA"/>
    <property type="match status" value="2"/>
</dbReference>
<feature type="transmembrane region" description="Helical" evidence="1">
    <location>
        <begin position="20"/>
        <end position="39"/>
    </location>
</feature>
<feature type="domain" description="EamA" evidence="2">
    <location>
        <begin position="134"/>
        <end position="262"/>
    </location>
</feature>
<feature type="transmembrane region" description="Helical" evidence="1">
    <location>
        <begin position="106"/>
        <end position="125"/>
    </location>
</feature>
<reference evidence="3 4" key="1">
    <citation type="journal article" date="2019" name="Mar. Drugs">
        <title>Comparative Genomics and CAZyme Genome Repertoires of Marine Zobellia amurskyensis KMM 3526(T) and Zobellia laminariae KMM 3676(T).</title>
        <authorList>
            <person name="Chernysheva N."/>
            <person name="Bystritskaya E."/>
            <person name="Stenkova A."/>
            <person name="Golovkin I."/>
            <person name="Nedashkovskaya O."/>
            <person name="Isaeva M."/>
        </authorList>
    </citation>
    <scope>NUCLEOTIDE SEQUENCE [LARGE SCALE GENOMIC DNA]</scope>
    <source>
        <strain evidence="3 4">KMM 3526</strain>
    </source>
</reference>
<feature type="transmembrane region" description="Helical" evidence="1">
    <location>
        <begin position="131"/>
        <end position="151"/>
    </location>
</feature>